<feature type="domain" description="Penicillin-binding protein transpeptidase" evidence="18">
    <location>
        <begin position="422"/>
        <end position="673"/>
    </location>
</feature>
<proteinExistence type="predicted"/>
<dbReference type="GO" id="GO:0009002">
    <property type="term" value="F:serine-type D-Ala-D-Ala carboxypeptidase activity"/>
    <property type="evidence" value="ECO:0007669"/>
    <property type="project" value="UniProtKB-EC"/>
</dbReference>
<evidence type="ECO:0000256" key="11">
    <source>
        <dbReference type="ARBA" id="ARBA00023136"/>
    </source>
</evidence>
<keyword evidence="1" id="KW-1003">Cell membrane</keyword>
<dbReference type="OrthoDB" id="9766909at2"/>
<evidence type="ECO:0000256" key="16">
    <source>
        <dbReference type="SAM" id="MobiDB-lite"/>
    </source>
</evidence>
<evidence type="ECO:0000256" key="4">
    <source>
        <dbReference type="ARBA" id="ARBA00022676"/>
    </source>
</evidence>
<dbReference type="Proteomes" id="UP000075666">
    <property type="component" value="Unassembled WGS sequence"/>
</dbReference>
<keyword evidence="4 20" id="KW-0328">Glycosyltransferase</keyword>
<evidence type="ECO:0000256" key="13">
    <source>
        <dbReference type="ARBA" id="ARBA00023316"/>
    </source>
</evidence>
<feature type="domain" description="Glycosyl transferase family 51" evidence="19">
    <location>
        <begin position="97"/>
        <end position="283"/>
    </location>
</feature>
<keyword evidence="10 17" id="KW-1133">Transmembrane helix</keyword>
<evidence type="ECO:0000256" key="1">
    <source>
        <dbReference type="ARBA" id="ARBA00022475"/>
    </source>
</evidence>
<dbReference type="Pfam" id="PF00912">
    <property type="entry name" value="Transgly"/>
    <property type="match status" value="1"/>
</dbReference>
<evidence type="ECO:0000256" key="7">
    <source>
        <dbReference type="ARBA" id="ARBA00022801"/>
    </source>
</evidence>
<comment type="caution">
    <text evidence="20">The sequence shown here is derived from an EMBL/GenBank/DDBJ whole genome shotgun (WGS) entry which is preliminary data.</text>
</comment>
<keyword evidence="6 17" id="KW-0812">Transmembrane</keyword>
<dbReference type="PANTHER" id="PTHR32282">
    <property type="entry name" value="BINDING PROTEIN TRANSPEPTIDASE, PUTATIVE-RELATED"/>
    <property type="match status" value="1"/>
</dbReference>
<dbReference type="PANTHER" id="PTHR32282:SF32">
    <property type="entry name" value="PENICILLIN-BINDING PROTEIN 2A"/>
    <property type="match status" value="1"/>
</dbReference>
<evidence type="ECO:0000259" key="19">
    <source>
        <dbReference type="Pfam" id="PF00912"/>
    </source>
</evidence>
<evidence type="ECO:0000256" key="15">
    <source>
        <dbReference type="ARBA" id="ARBA00049902"/>
    </source>
</evidence>
<feature type="compositionally biased region" description="Basic and acidic residues" evidence="16">
    <location>
        <begin position="914"/>
        <end position="940"/>
    </location>
</feature>
<comment type="catalytic activity">
    <reaction evidence="14">
        <text>Preferential cleavage: (Ac)2-L-Lys-D-Ala-|-D-Ala. Also transpeptidation of peptidyl-alanyl moieties that are N-acyl substituents of D-alanine.</text>
        <dbReference type="EC" id="3.4.16.4"/>
    </reaction>
</comment>
<accession>A0A150LEH7</accession>
<keyword evidence="21" id="KW-1185">Reference proteome</keyword>
<dbReference type="PATRIC" id="fig|46224.3.peg.600"/>
<evidence type="ECO:0000256" key="10">
    <source>
        <dbReference type="ARBA" id="ARBA00022989"/>
    </source>
</evidence>
<gene>
    <name evidence="20" type="ORF">B4102_1542</name>
</gene>
<dbReference type="InterPro" id="IPR013783">
    <property type="entry name" value="Ig-like_fold"/>
</dbReference>
<dbReference type="InterPro" id="IPR023346">
    <property type="entry name" value="Lysozyme-like_dom_sf"/>
</dbReference>
<keyword evidence="7" id="KW-0378">Hydrolase</keyword>
<dbReference type="GO" id="GO:0071555">
    <property type="term" value="P:cell wall organization"/>
    <property type="evidence" value="ECO:0007669"/>
    <property type="project" value="UniProtKB-KW"/>
</dbReference>
<dbReference type="Pfam" id="PF00905">
    <property type="entry name" value="Transpeptidase"/>
    <property type="match status" value="1"/>
</dbReference>
<keyword evidence="9" id="KW-0573">Peptidoglycan synthesis</keyword>
<evidence type="ECO:0000256" key="3">
    <source>
        <dbReference type="ARBA" id="ARBA00022670"/>
    </source>
</evidence>
<comment type="catalytic activity">
    <reaction evidence="15">
        <text>[GlcNAc-(1-&gt;4)-Mur2Ac(oyl-L-Ala-gamma-D-Glu-L-Lys-D-Ala-D-Ala)](n)-di-trans,octa-cis-undecaprenyl diphosphate + beta-D-GlcNAc-(1-&gt;4)-Mur2Ac(oyl-L-Ala-gamma-D-Glu-L-Lys-D-Ala-D-Ala)-di-trans,octa-cis-undecaprenyl diphosphate = [GlcNAc-(1-&gt;4)-Mur2Ac(oyl-L-Ala-gamma-D-Glu-L-Lys-D-Ala-D-Ala)](n+1)-di-trans,octa-cis-undecaprenyl diphosphate + di-trans,octa-cis-undecaprenyl diphosphate + H(+)</text>
        <dbReference type="Rhea" id="RHEA:23708"/>
        <dbReference type="Rhea" id="RHEA-COMP:9602"/>
        <dbReference type="Rhea" id="RHEA-COMP:9603"/>
        <dbReference type="ChEBI" id="CHEBI:15378"/>
        <dbReference type="ChEBI" id="CHEBI:58405"/>
        <dbReference type="ChEBI" id="CHEBI:60033"/>
        <dbReference type="ChEBI" id="CHEBI:78435"/>
        <dbReference type="EC" id="2.4.99.28"/>
    </reaction>
</comment>
<evidence type="ECO:0000259" key="18">
    <source>
        <dbReference type="Pfam" id="PF00905"/>
    </source>
</evidence>
<evidence type="ECO:0000256" key="2">
    <source>
        <dbReference type="ARBA" id="ARBA00022645"/>
    </source>
</evidence>
<dbReference type="STRING" id="46224.B4102_1542"/>
<sequence length="946" mass="105295">MGEKMTRLLERLKESLAIFQNKKVQKNSRITIGVIWNLLLILFIVIVVGGFFAGGVAAGYFAALVKDEPVRPYNEMKKDIYNYEETSQLYFANKVYLGKVKSDLDREEVKIKDVSQFLKDALIATEDKYFYEHNGVVPKALFRAVFQEVTNSSTQTGGSTLTQQIIKNQVLTNEVSFDRKAKEVLLALRLEKFFKKDEILEAYLNVSTFGRNSSGQNIAGVESAAKGIFGVPAKKLNLAQSAFIAGLPQSPFMYTPFTNGGKLKSKDGLEPGINRMKLVLSRMLDNGYISEKQYKDAMNYNIVKDFIKPQKSPREKYPWLTYEIEDRARNIVAIMLAQKDGYKEKELNKNKKLYDKYTTLADRNIRQNGYNIHTTIDKKIYDKMQKAKDEFDGYGPNKTVTKIDPKTGEEKSVTEPVQIGGILIENKTGKILSFVGGRDFKKEQLNHATQARRPNGSTMKPLLVYAPAMEMGVTAPGTVIADSDTGIRSGSRAWPTNYSGRYYGLVTTREALAKSHNVTAVKVYQRTINQKPAKYLKKMGFSDLVPGDYENLATALGGLTNGVTVEENVNAFTTFANDGKFVDAYLIDKITDKNGKVIYKHKTKPVNVFSSQTSYLMLDMMRDVFRYGTAASVPSMLKFSADWAGKTGTSNDYKDSWIVASNPKVTFGTWIGYDTPSSLEAVGYGDYNIRNYRIWSKLINTAYDINPKLIDPDERFKMPSGIVQRSFCAISGMLPSKGCANAGLVKTDLFNSKYVPTQTDNSLIQGKYVIIHGKKYLALNSTPAEFAQSGLILNPDFVKKLSNGNIDPGQLIPPNDPLWKKILAPQDKISDDGKAPASIKLNASGNKLVWQGSKSPDVIGYRIYSGGKKVGSIPADNNLSYSVGNGNYYVVAVDIAGKQSGPSNEVKIGANTSKVEKKNKSKNENTKEAKEKDKNRTKDKNNKKKS</sequence>
<dbReference type="SUPFAM" id="SSF56601">
    <property type="entry name" value="beta-lactamase/transpeptidase-like"/>
    <property type="match status" value="1"/>
</dbReference>
<evidence type="ECO:0000256" key="5">
    <source>
        <dbReference type="ARBA" id="ARBA00022679"/>
    </source>
</evidence>
<dbReference type="EC" id="2.4.1.129" evidence="20"/>
<dbReference type="Gene3D" id="2.60.40.10">
    <property type="entry name" value="Immunoglobulins"/>
    <property type="match status" value="1"/>
</dbReference>
<dbReference type="Gene3D" id="3.90.1310.40">
    <property type="match status" value="1"/>
</dbReference>
<evidence type="ECO:0000256" key="12">
    <source>
        <dbReference type="ARBA" id="ARBA00023268"/>
    </source>
</evidence>
<protein>
    <submittedName>
        <fullName evidence="20">Multimodular transpeptidase-transglycosylase</fullName>
        <ecNumber evidence="20">2.4.1.129</ecNumber>
    </submittedName>
</protein>
<reference evidence="20 21" key="1">
    <citation type="submission" date="2016-01" db="EMBL/GenBank/DDBJ databases">
        <title>Genome Sequences of Twelve Sporeforming Bacillus Species Isolated from Foods.</title>
        <authorList>
            <person name="Berendsen E.M."/>
            <person name="Wells-Bennik M.H."/>
            <person name="Krawcyk A.O."/>
            <person name="De Jong A."/>
            <person name="Holsappel S."/>
            <person name="Eijlander R.T."/>
            <person name="Kuipers O.P."/>
        </authorList>
    </citation>
    <scope>NUCLEOTIDE SEQUENCE [LARGE SCALE GENOMIC DNA]</scope>
    <source>
        <strain evidence="20 21">B4102</strain>
    </source>
</reference>
<evidence type="ECO:0000256" key="8">
    <source>
        <dbReference type="ARBA" id="ARBA00022960"/>
    </source>
</evidence>
<dbReference type="Gene3D" id="1.10.3810.10">
    <property type="entry name" value="Biosynthetic peptidoglycan transglycosylase-like"/>
    <property type="match status" value="1"/>
</dbReference>
<dbReference type="RefSeq" id="WP_066226856.1">
    <property type="nucleotide sequence ID" value="NZ_LQYN01000011.1"/>
</dbReference>
<evidence type="ECO:0000256" key="17">
    <source>
        <dbReference type="SAM" id="Phobius"/>
    </source>
</evidence>
<dbReference type="GO" id="GO:0006508">
    <property type="term" value="P:proteolysis"/>
    <property type="evidence" value="ECO:0007669"/>
    <property type="project" value="UniProtKB-KW"/>
</dbReference>
<dbReference type="InterPro" id="IPR050396">
    <property type="entry name" value="Glycosyltr_51/Transpeptidase"/>
</dbReference>
<dbReference type="InterPro" id="IPR001460">
    <property type="entry name" value="PCN-bd_Tpept"/>
</dbReference>
<evidence type="ECO:0000256" key="9">
    <source>
        <dbReference type="ARBA" id="ARBA00022984"/>
    </source>
</evidence>
<dbReference type="SUPFAM" id="SSF53955">
    <property type="entry name" value="Lysozyme-like"/>
    <property type="match status" value="1"/>
</dbReference>
<dbReference type="GO" id="GO:0009252">
    <property type="term" value="P:peptidoglycan biosynthetic process"/>
    <property type="evidence" value="ECO:0007669"/>
    <property type="project" value="UniProtKB-KW"/>
</dbReference>
<organism evidence="20 21">
    <name type="scientific">Heyndrickxia sporothermodurans</name>
    <dbReference type="NCBI Taxonomy" id="46224"/>
    <lineage>
        <taxon>Bacteria</taxon>
        <taxon>Bacillati</taxon>
        <taxon>Bacillota</taxon>
        <taxon>Bacilli</taxon>
        <taxon>Bacillales</taxon>
        <taxon>Bacillaceae</taxon>
        <taxon>Heyndrickxia</taxon>
    </lineage>
</organism>
<keyword evidence="12" id="KW-0511">Multifunctional enzyme</keyword>
<dbReference type="GO" id="GO:0008658">
    <property type="term" value="F:penicillin binding"/>
    <property type="evidence" value="ECO:0007669"/>
    <property type="project" value="InterPro"/>
</dbReference>
<evidence type="ECO:0000313" key="20">
    <source>
        <dbReference type="EMBL" id="KYD10757.1"/>
    </source>
</evidence>
<feature type="transmembrane region" description="Helical" evidence="17">
    <location>
        <begin position="30"/>
        <end position="63"/>
    </location>
</feature>
<dbReference type="GO" id="GO:0030288">
    <property type="term" value="C:outer membrane-bounded periplasmic space"/>
    <property type="evidence" value="ECO:0007669"/>
    <property type="project" value="TreeGrafter"/>
</dbReference>
<dbReference type="AlphaFoldDB" id="A0A150LEH7"/>
<keyword evidence="2" id="KW-0121">Carboxypeptidase</keyword>
<keyword evidence="5 20" id="KW-0808">Transferase</keyword>
<keyword evidence="3" id="KW-0645">Protease</keyword>
<dbReference type="GO" id="GO:0008360">
    <property type="term" value="P:regulation of cell shape"/>
    <property type="evidence" value="ECO:0007669"/>
    <property type="project" value="UniProtKB-KW"/>
</dbReference>
<dbReference type="InterPro" id="IPR012338">
    <property type="entry name" value="Beta-lactam/transpept-like"/>
</dbReference>
<dbReference type="EMBL" id="LQYN01000011">
    <property type="protein sequence ID" value="KYD10757.1"/>
    <property type="molecule type" value="Genomic_DNA"/>
</dbReference>
<name>A0A150LEH7_9BACI</name>
<keyword evidence="13" id="KW-0961">Cell wall biogenesis/degradation</keyword>
<dbReference type="InterPro" id="IPR036950">
    <property type="entry name" value="PBP_transglycosylase"/>
</dbReference>
<dbReference type="GO" id="GO:0008955">
    <property type="term" value="F:peptidoglycan glycosyltransferase activity"/>
    <property type="evidence" value="ECO:0007669"/>
    <property type="project" value="UniProtKB-EC"/>
</dbReference>
<keyword evidence="11 17" id="KW-0472">Membrane</keyword>
<dbReference type="Gene3D" id="3.40.710.10">
    <property type="entry name" value="DD-peptidase/beta-lactamase superfamily"/>
    <property type="match status" value="1"/>
</dbReference>
<keyword evidence="8" id="KW-0133">Cell shape</keyword>
<feature type="region of interest" description="Disordered" evidence="16">
    <location>
        <begin position="899"/>
        <end position="946"/>
    </location>
</feature>
<evidence type="ECO:0000256" key="14">
    <source>
        <dbReference type="ARBA" id="ARBA00034000"/>
    </source>
</evidence>
<evidence type="ECO:0000313" key="21">
    <source>
        <dbReference type="Proteomes" id="UP000075666"/>
    </source>
</evidence>
<evidence type="ECO:0000256" key="6">
    <source>
        <dbReference type="ARBA" id="ARBA00022692"/>
    </source>
</evidence>
<dbReference type="InterPro" id="IPR001264">
    <property type="entry name" value="Glyco_trans_51"/>
</dbReference>